<reference evidence="1" key="1">
    <citation type="submission" date="2023-07" db="EMBL/GenBank/DDBJ databases">
        <title>Chromosome-level genome assembly of Artemia franciscana.</title>
        <authorList>
            <person name="Jo E."/>
        </authorList>
    </citation>
    <scope>NUCLEOTIDE SEQUENCE</scope>
    <source>
        <tissue evidence="1">Whole body</tissue>
    </source>
</reference>
<keyword evidence="2" id="KW-1185">Reference proteome</keyword>
<dbReference type="Proteomes" id="UP001187531">
    <property type="component" value="Unassembled WGS sequence"/>
</dbReference>
<dbReference type="AlphaFoldDB" id="A0AA88LIY3"/>
<dbReference type="GO" id="GO:0003676">
    <property type="term" value="F:nucleic acid binding"/>
    <property type="evidence" value="ECO:0007669"/>
    <property type="project" value="InterPro"/>
</dbReference>
<sequence length="111" mass="12985">MATIFWEKIENPVRQDNVTDLNSCHGKNPLITICTVDHPPYSPDLVSSDFLLFPELKNALRGKIFLANEEAITFVNNYFAEKNAEYYFDGLRRWEHRWEKCIESQGDCVQK</sequence>
<organism evidence="1 2">
    <name type="scientific">Artemia franciscana</name>
    <name type="common">Brine shrimp</name>
    <name type="synonym">Artemia sanfranciscana</name>
    <dbReference type="NCBI Taxonomy" id="6661"/>
    <lineage>
        <taxon>Eukaryota</taxon>
        <taxon>Metazoa</taxon>
        <taxon>Ecdysozoa</taxon>
        <taxon>Arthropoda</taxon>
        <taxon>Crustacea</taxon>
        <taxon>Branchiopoda</taxon>
        <taxon>Anostraca</taxon>
        <taxon>Artemiidae</taxon>
        <taxon>Artemia</taxon>
    </lineage>
</organism>
<evidence type="ECO:0008006" key="3">
    <source>
        <dbReference type="Google" id="ProtNLM"/>
    </source>
</evidence>
<proteinExistence type="predicted"/>
<evidence type="ECO:0000313" key="1">
    <source>
        <dbReference type="EMBL" id="KAK2723510.1"/>
    </source>
</evidence>
<accession>A0AA88LIY3</accession>
<dbReference type="EMBL" id="JAVRJZ010000004">
    <property type="protein sequence ID" value="KAK2723510.1"/>
    <property type="molecule type" value="Genomic_DNA"/>
</dbReference>
<dbReference type="PANTHER" id="PTHR46060">
    <property type="entry name" value="MARINER MOS1 TRANSPOSASE-LIKE PROTEIN"/>
    <property type="match status" value="1"/>
</dbReference>
<gene>
    <name evidence="1" type="ORF">QYM36_001994</name>
</gene>
<dbReference type="InterPro" id="IPR052709">
    <property type="entry name" value="Transposase-MT_Hybrid"/>
</dbReference>
<protein>
    <recommendedName>
        <fullName evidence="3">Histone-lysine N-methyltransferase SETMAR</fullName>
    </recommendedName>
</protein>
<dbReference type="InterPro" id="IPR036397">
    <property type="entry name" value="RNaseH_sf"/>
</dbReference>
<evidence type="ECO:0000313" key="2">
    <source>
        <dbReference type="Proteomes" id="UP001187531"/>
    </source>
</evidence>
<dbReference type="Gene3D" id="3.30.420.10">
    <property type="entry name" value="Ribonuclease H-like superfamily/Ribonuclease H"/>
    <property type="match status" value="1"/>
</dbReference>
<name>A0AA88LIY3_ARTSF</name>
<comment type="caution">
    <text evidence="1">The sequence shown here is derived from an EMBL/GenBank/DDBJ whole genome shotgun (WGS) entry which is preliminary data.</text>
</comment>
<dbReference type="PANTHER" id="PTHR46060:SF1">
    <property type="entry name" value="MARINER MOS1 TRANSPOSASE-LIKE PROTEIN"/>
    <property type="match status" value="1"/>
</dbReference>